<evidence type="ECO:0000313" key="4">
    <source>
        <dbReference type="Proteomes" id="UP000008220"/>
    </source>
</evidence>
<feature type="transmembrane region" description="Helical" evidence="1">
    <location>
        <begin position="66"/>
        <end position="87"/>
    </location>
</feature>
<dbReference type="Proteomes" id="UP000008220">
    <property type="component" value="Chromosome"/>
</dbReference>
<feature type="transmembrane region" description="Helical" evidence="1">
    <location>
        <begin position="146"/>
        <end position="167"/>
    </location>
</feature>
<dbReference type="GO" id="GO:0004175">
    <property type="term" value="F:endopeptidase activity"/>
    <property type="evidence" value="ECO:0007669"/>
    <property type="project" value="UniProtKB-ARBA"/>
</dbReference>
<evidence type="ECO:0000313" key="3">
    <source>
        <dbReference type="EMBL" id="ABK62645.1"/>
    </source>
</evidence>
<feature type="transmembrane region" description="Helical" evidence="1">
    <location>
        <begin position="12"/>
        <end position="34"/>
    </location>
</feature>
<dbReference type="PANTHER" id="PTHR39430">
    <property type="entry name" value="MEMBRANE-ASSOCIATED PROTEASE-RELATED"/>
    <property type="match status" value="1"/>
</dbReference>
<organism evidence="3 4">
    <name type="scientific">Clostridium novyi (strain NT)</name>
    <dbReference type="NCBI Taxonomy" id="386415"/>
    <lineage>
        <taxon>Bacteria</taxon>
        <taxon>Bacillati</taxon>
        <taxon>Bacillota</taxon>
        <taxon>Clostridia</taxon>
        <taxon>Eubacteriales</taxon>
        <taxon>Clostridiaceae</taxon>
        <taxon>Clostridium</taxon>
    </lineage>
</organism>
<dbReference type="GO" id="GO:0080120">
    <property type="term" value="P:CAAX-box protein maturation"/>
    <property type="evidence" value="ECO:0007669"/>
    <property type="project" value="UniProtKB-ARBA"/>
</dbReference>
<proteinExistence type="predicted"/>
<dbReference type="AlphaFoldDB" id="A0Q3P0"/>
<feature type="transmembrane region" description="Helical" evidence="1">
    <location>
        <begin position="107"/>
        <end position="126"/>
    </location>
</feature>
<evidence type="ECO:0000259" key="2">
    <source>
        <dbReference type="Pfam" id="PF02517"/>
    </source>
</evidence>
<feature type="domain" description="CAAX prenyl protease 2/Lysostaphin resistance protein A-like" evidence="2">
    <location>
        <begin position="145"/>
        <end position="237"/>
    </location>
</feature>
<dbReference type="Pfam" id="PF02517">
    <property type="entry name" value="Rce1-like"/>
    <property type="match status" value="1"/>
</dbReference>
<protein>
    <submittedName>
        <fullName evidence="3">CAAX amino terminal protease family protein</fullName>
    </submittedName>
</protein>
<keyword evidence="1" id="KW-1133">Transmembrane helix</keyword>
<feature type="transmembrane region" description="Helical" evidence="1">
    <location>
        <begin position="201"/>
        <end position="219"/>
    </location>
</feature>
<reference evidence="3 4" key="1">
    <citation type="journal article" date="2006" name="Nat. Biotechnol.">
        <title>The genome and transcriptomes of the anti-tumor agent Clostridium novyi-NT.</title>
        <authorList>
            <person name="Bettegowda C."/>
            <person name="Huang X."/>
            <person name="Lin J."/>
            <person name="Cheong I."/>
            <person name="Kohli M."/>
            <person name="Szabo S.A."/>
            <person name="Zhang X."/>
            <person name="Diaz L.A. Jr."/>
            <person name="Velculescu V.E."/>
            <person name="Parmigiani G."/>
            <person name="Kinzler K.W."/>
            <person name="Vogelstein B."/>
            <person name="Zhou S."/>
        </authorList>
    </citation>
    <scope>NUCLEOTIDE SEQUENCE [LARGE SCALE GENOMIC DNA]</scope>
    <source>
        <strain evidence="3 4">NT</strain>
    </source>
</reference>
<dbReference type="EMBL" id="CP000382">
    <property type="protein sequence ID" value="ABK62645.1"/>
    <property type="molecule type" value="Genomic_DNA"/>
</dbReference>
<dbReference type="RefSeq" id="WP_011723216.1">
    <property type="nucleotide sequence ID" value="NC_008593.1"/>
</dbReference>
<dbReference type="HOGENOM" id="CLU_051806_3_0_9"/>
<gene>
    <name evidence="3" type="ordered locus">NT01CX_0785</name>
</gene>
<keyword evidence="3" id="KW-0378">Hydrolase</keyword>
<keyword evidence="4" id="KW-1185">Reference proteome</keyword>
<dbReference type="KEGG" id="cno:NT01CX_0785"/>
<keyword evidence="1" id="KW-0472">Membrane</keyword>
<feature type="transmembrane region" description="Helical" evidence="1">
    <location>
        <begin position="275"/>
        <end position="294"/>
    </location>
</feature>
<accession>A0Q3P0</accession>
<dbReference type="InterPro" id="IPR003675">
    <property type="entry name" value="Rce1/LyrA-like_dom"/>
</dbReference>
<keyword evidence="3" id="KW-0645">Protease</keyword>
<keyword evidence="1" id="KW-0812">Transmembrane</keyword>
<name>A0Q3P0_CLONN</name>
<dbReference type="GO" id="GO:0006508">
    <property type="term" value="P:proteolysis"/>
    <property type="evidence" value="ECO:0007669"/>
    <property type="project" value="UniProtKB-KW"/>
</dbReference>
<sequence length="298" mass="33892">MLNEEYNKSDALVKIVSLCIIYFVIASILMQILINFLGKNIFNIEDNYDMYSKVTKYLLNTETGTLYIKVLESIGIFLTLMLLIRIFDNKGIKDIRFFQGVNRGRNILIGLGLGALSITAVFLTLIWTGEITLKNSLKYPSIDKSIFLGVIVFILVAVNEEVLCRGYILNTLDIKNKPVRASIISSCLFSIMHTLNPNVKVMGLINIFLIGMLFSYMYIKTKNLWMSIGYHITWNYFQGNVFGFPVSGQSQFHSIYLIKYIHENIITGGKFGPEAGILVTLIIGINFIIVWKFINCKK</sequence>
<evidence type="ECO:0000256" key="1">
    <source>
        <dbReference type="SAM" id="Phobius"/>
    </source>
</evidence>
<dbReference type="PANTHER" id="PTHR39430:SF1">
    <property type="entry name" value="PROTEASE"/>
    <property type="match status" value="1"/>
</dbReference>
<dbReference type="STRING" id="386415.NT01CX_0785"/>
<dbReference type="eggNOG" id="COG1266">
    <property type="taxonomic scope" value="Bacteria"/>
</dbReference>